<organism evidence="3 4">
    <name type="scientific">Glaciihabitans tibetensis</name>
    <dbReference type="NCBI Taxonomy" id="1266600"/>
    <lineage>
        <taxon>Bacteria</taxon>
        <taxon>Bacillati</taxon>
        <taxon>Actinomycetota</taxon>
        <taxon>Actinomycetes</taxon>
        <taxon>Micrococcales</taxon>
        <taxon>Microbacteriaceae</taxon>
        <taxon>Glaciihabitans</taxon>
    </lineage>
</organism>
<name>A0A2T0VAT6_9MICO</name>
<keyword evidence="3" id="KW-0808">Transferase</keyword>
<evidence type="ECO:0000313" key="4">
    <source>
        <dbReference type="Proteomes" id="UP000237983"/>
    </source>
</evidence>
<dbReference type="RefSeq" id="WP_106213897.1">
    <property type="nucleotide sequence ID" value="NZ_PVTL01000007.1"/>
</dbReference>
<dbReference type="SUPFAM" id="SSF53335">
    <property type="entry name" value="S-adenosyl-L-methionine-dependent methyltransferases"/>
    <property type="match status" value="1"/>
</dbReference>
<keyword evidence="4" id="KW-1185">Reference proteome</keyword>
<dbReference type="InterPro" id="IPR041698">
    <property type="entry name" value="Methyltransf_25"/>
</dbReference>
<dbReference type="EMBL" id="PVTL01000007">
    <property type="protein sequence ID" value="PRY67306.1"/>
    <property type="molecule type" value="Genomic_DNA"/>
</dbReference>
<dbReference type="Proteomes" id="UP000237983">
    <property type="component" value="Unassembled WGS sequence"/>
</dbReference>
<keyword evidence="3" id="KW-0489">Methyltransferase</keyword>
<evidence type="ECO:0000313" key="3">
    <source>
        <dbReference type="EMBL" id="PRY67306.1"/>
    </source>
</evidence>
<dbReference type="GO" id="GO:0008168">
    <property type="term" value="F:methyltransferase activity"/>
    <property type="evidence" value="ECO:0007669"/>
    <property type="project" value="UniProtKB-KW"/>
</dbReference>
<gene>
    <name evidence="3" type="ORF">B0I08_107202</name>
</gene>
<dbReference type="OrthoDB" id="4484556at2"/>
<evidence type="ECO:0000259" key="2">
    <source>
        <dbReference type="Pfam" id="PF13649"/>
    </source>
</evidence>
<dbReference type="CDD" id="cd02440">
    <property type="entry name" value="AdoMet_MTases"/>
    <property type="match status" value="1"/>
</dbReference>
<proteinExistence type="predicted"/>
<sequence>MSIAERATSSRPAAAASPHALFGAGGSEPYARALRRSEQSPLVLRESQHGTLTSRITMDVDRWHADADATDLALLGAVTGPVLDIGCGPGRMVRGAAALGLDVLGIDVSPAAIEVARASGLTVVEASVFEEVPNAGRWHTALLVDGNIGIGGDVIALLERCRELITPSGEIVVELHVDPTTDREYIASLVDSDGGASELFPWAEVGLDRIAHLAPQLRLALRHAWVSEGRSFCRLVATCT</sequence>
<comment type="caution">
    <text evidence="3">The sequence shown here is derived from an EMBL/GenBank/DDBJ whole genome shotgun (WGS) entry which is preliminary data.</text>
</comment>
<accession>A0A2T0VAT6</accession>
<dbReference type="AlphaFoldDB" id="A0A2T0VAT6"/>
<dbReference type="GO" id="GO:0032259">
    <property type="term" value="P:methylation"/>
    <property type="evidence" value="ECO:0007669"/>
    <property type="project" value="UniProtKB-KW"/>
</dbReference>
<dbReference type="InterPro" id="IPR029063">
    <property type="entry name" value="SAM-dependent_MTases_sf"/>
</dbReference>
<dbReference type="Gene3D" id="3.40.50.150">
    <property type="entry name" value="Vaccinia Virus protein VP39"/>
    <property type="match status" value="1"/>
</dbReference>
<protein>
    <submittedName>
        <fullName evidence="3">Methyltransferase family protein</fullName>
    </submittedName>
</protein>
<dbReference type="Pfam" id="PF13649">
    <property type="entry name" value="Methyltransf_25"/>
    <property type="match status" value="1"/>
</dbReference>
<feature type="domain" description="Methyltransferase" evidence="2">
    <location>
        <begin position="82"/>
        <end position="169"/>
    </location>
</feature>
<feature type="region of interest" description="Disordered" evidence="1">
    <location>
        <begin position="1"/>
        <end position="20"/>
    </location>
</feature>
<reference evidence="3 4" key="1">
    <citation type="submission" date="2018-03" db="EMBL/GenBank/DDBJ databases">
        <title>Genomic Encyclopedia of Type Strains, Phase III (KMG-III): the genomes of soil and plant-associated and newly described type strains.</title>
        <authorList>
            <person name="Whitman W."/>
        </authorList>
    </citation>
    <scope>NUCLEOTIDE SEQUENCE [LARGE SCALE GENOMIC DNA]</scope>
    <source>
        <strain evidence="3 4">CGMCC 1.12484</strain>
    </source>
</reference>
<evidence type="ECO:0000256" key="1">
    <source>
        <dbReference type="SAM" id="MobiDB-lite"/>
    </source>
</evidence>